<accession>A0A4Z2FEW9</accession>
<comment type="caution">
    <text evidence="2">The sequence shown here is derived from an EMBL/GenBank/DDBJ whole genome shotgun (WGS) entry which is preliminary data.</text>
</comment>
<dbReference type="AlphaFoldDB" id="A0A4Z2FEW9"/>
<dbReference type="Proteomes" id="UP000314294">
    <property type="component" value="Unassembled WGS sequence"/>
</dbReference>
<gene>
    <name evidence="2" type="ORF">EYF80_050888</name>
</gene>
<keyword evidence="3" id="KW-1185">Reference proteome</keyword>
<feature type="compositionally biased region" description="Basic and acidic residues" evidence="1">
    <location>
        <begin position="26"/>
        <end position="35"/>
    </location>
</feature>
<reference evidence="2 3" key="1">
    <citation type="submission" date="2019-03" db="EMBL/GenBank/DDBJ databases">
        <title>First draft genome of Liparis tanakae, snailfish: a comprehensive survey of snailfish specific genes.</title>
        <authorList>
            <person name="Kim W."/>
            <person name="Song I."/>
            <person name="Jeong J.-H."/>
            <person name="Kim D."/>
            <person name="Kim S."/>
            <person name="Ryu S."/>
            <person name="Song J.Y."/>
            <person name="Lee S.K."/>
        </authorList>
    </citation>
    <scope>NUCLEOTIDE SEQUENCE [LARGE SCALE GENOMIC DNA]</scope>
    <source>
        <tissue evidence="2">Muscle</tissue>
    </source>
</reference>
<organism evidence="2 3">
    <name type="scientific">Liparis tanakae</name>
    <name type="common">Tanaka's snailfish</name>
    <dbReference type="NCBI Taxonomy" id="230148"/>
    <lineage>
        <taxon>Eukaryota</taxon>
        <taxon>Metazoa</taxon>
        <taxon>Chordata</taxon>
        <taxon>Craniata</taxon>
        <taxon>Vertebrata</taxon>
        <taxon>Euteleostomi</taxon>
        <taxon>Actinopterygii</taxon>
        <taxon>Neopterygii</taxon>
        <taxon>Teleostei</taxon>
        <taxon>Neoteleostei</taxon>
        <taxon>Acanthomorphata</taxon>
        <taxon>Eupercaria</taxon>
        <taxon>Perciformes</taxon>
        <taxon>Cottioidei</taxon>
        <taxon>Cottales</taxon>
        <taxon>Liparidae</taxon>
        <taxon>Liparis</taxon>
    </lineage>
</organism>
<feature type="region of interest" description="Disordered" evidence="1">
    <location>
        <begin position="1"/>
        <end position="46"/>
    </location>
</feature>
<evidence type="ECO:0000313" key="3">
    <source>
        <dbReference type="Proteomes" id="UP000314294"/>
    </source>
</evidence>
<proteinExistence type="predicted"/>
<sequence length="123" mass="13453">MSTSTRVSGASGLGPDGGRRGLSKCQIERPPETRQFKGRVRRSYPRHELARHVSPAACFLWTLVSFRCSQKEKKRNAACPLDPAALLSGAARFIAFDLRQRKQIPSTSALTDNGKASRTGITP</sequence>
<protein>
    <submittedName>
        <fullName evidence="2">Uncharacterized protein</fullName>
    </submittedName>
</protein>
<evidence type="ECO:0000313" key="2">
    <source>
        <dbReference type="EMBL" id="TNN38962.1"/>
    </source>
</evidence>
<name>A0A4Z2FEW9_9TELE</name>
<evidence type="ECO:0000256" key="1">
    <source>
        <dbReference type="SAM" id="MobiDB-lite"/>
    </source>
</evidence>
<dbReference type="EMBL" id="SRLO01001322">
    <property type="protein sequence ID" value="TNN38962.1"/>
    <property type="molecule type" value="Genomic_DNA"/>
</dbReference>